<dbReference type="Proteomes" id="UP000587527">
    <property type="component" value="Unassembled WGS sequence"/>
</dbReference>
<reference evidence="1 2" key="1">
    <citation type="submission" date="2020-08" db="EMBL/GenBank/DDBJ databases">
        <title>Sequencing the genomes of 1000 actinobacteria strains.</title>
        <authorList>
            <person name="Klenk H.-P."/>
        </authorList>
    </citation>
    <scope>NUCLEOTIDE SEQUENCE [LARGE SCALE GENOMIC DNA]</scope>
    <source>
        <strain evidence="1 2">DSM 45362</strain>
    </source>
</reference>
<evidence type="ECO:0008006" key="3">
    <source>
        <dbReference type="Google" id="ProtNLM"/>
    </source>
</evidence>
<protein>
    <recommendedName>
        <fullName evidence="3">Mycothiol-dependent maleylpyruvate isomerase metal-binding domain-containing protein</fullName>
    </recommendedName>
</protein>
<dbReference type="EMBL" id="JACHMN010000002">
    <property type="protein sequence ID" value="MBB5868718.1"/>
    <property type="molecule type" value="Genomic_DNA"/>
</dbReference>
<gene>
    <name evidence="1" type="ORF">F4553_002097</name>
</gene>
<keyword evidence="2" id="KW-1185">Reference proteome</keyword>
<name>A0A841BMW2_9ACTN</name>
<dbReference type="RefSeq" id="WP_184834855.1">
    <property type="nucleotide sequence ID" value="NZ_JACHMN010000002.1"/>
</dbReference>
<proteinExistence type="predicted"/>
<accession>A0A841BMW2</accession>
<sequence length="208" mass="22221">MRTPVTADDVDLAVSSAVSLLRPALHLDWRVPAGGLTWSCWETLEHAADDLFAYALQLGPKQPPTDAYVPVVCLPARDGGPRSSIFVEAASGNAGVLQVLEGCAALLVGVVTITPSEVRAFHGLGVSDPEGFAAMGIVEVLAHTHDVASGLGLSFVPPADLCDRVLRRLFPDAPTETERWPTLLWATGRGELPGRPALTEWRWDVTPR</sequence>
<comment type="caution">
    <text evidence="1">The sequence shown here is derived from an EMBL/GenBank/DDBJ whole genome shotgun (WGS) entry which is preliminary data.</text>
</comment>
<organism evidence="1 2">
    <name type="scientific">Allocatelliglobosispora scoriae</name>
    <dbReference type="NCBI Taxonomy" id="643052"/>
    <lineage>
        <taxon>Bacteria</taxon>
        <taxon>Bacillati</taxon>
        <taxon>Actinomycetota</taxon>
        <taxon>Actinomycetes</taxon>
        <taxon>Micromonosporales</taxon>
        <taxon>Micromonosporaceae</taxon>
        <taxon>Allocatelliglobosispora</taxon>
    </lineage>
</organism>
<dbReference type="AlphaFoldDB" id="A0A841BMW2"/>
<evidence type="ECO:0000313" key="2">
    <source>
        <dbReference type="Proteomes" id="UP000587527"/>
    </source>
</evidence>
<evidence type="ECO:0000313" key="1">
    <source>
        <dbReference type="EMBL" id="MBB5868718.1"/>
    </source>
</evidence>